<protein>
    <submittedName>
        <fullName evidence="13">Protein-tyrosine-phosphatase</fullName>
    </submittedName>
</protein>
<keyword evidence="4 10" id="KW-0812">Transmembrane</keyword>
<dbReference type="AlphaFoldDB" id="A0A917IBZ5"/>
<dbReference type="InterPro" id="IPR011527">
    <property type="entry name" value="ABC1_TM_dom"/>
</dbReference>
<feature type="transmembrane region" description="Helical" evidence="10">
    <location>
        <begin position="154"/>
        <end position="175"/>
    </location>
</feature>
<keyword evidence="8 10" id="KW-0472">Membrane</keyword>
<dbReference type="FunFam" id="3.40.50.300:FF:000299">
    <property type="entry name" value="ABC transporter ATP-binding protein/permease"/>
    <property type="match status" value="1"/>
</dbReference>
<dbReference type="InterPro" id="IPR036640">
    <property type="entry name" value="ABC1_TM_sf"/>
</dbReference>
<feature type="transmembrane region" description="Helical" evidence="10">
    <location>
        <begin position="78"/>
        <end position="97"/>
    </location>
</feature>
<reference evidence="13" key="2">
    <citation type="submission" date="2020-09" db="EMBL/GenBank/DDBJ databases">
        <authorList>
            <person name="Sun Q."/>
            <person name="Zhou Y."/>
        </authorList>
    </citation>
    <scope>NUCLEOTIDE SEQUENCE</scope>
    <source>
        <strain evidence="13">CGMCC 1.15794</strain>
    </source>
</reference>
<feature type="transmembrane region" description="Helical" evidence="10">
    <location>
        <begin position="270"/>
        <end position="288"/>
    </location>
</feature>
<reference evidence="13" key="1">
    <citation type="journal article" date="2014" name="Int. J. Syst. Evol. Microbiol.">
        <title>Complete genome sequence of Corynebacterium casei LMG S-19264T (=DSM 44701T), isolated from a smear-ripened cheese.</title>
        <authorList>
            <consortium name="US DOE Joint Genome Institute (JGI-PGF)"/>
            <person name="Walter F."/>
            <person name="Albersmeier A."/>
            <person name="Kalinowski J."/>
            <person name="Ruckert C."/>
        </authorList>
    </citation>
    <scope>NUCLEOTIDE SEQUENCE</scope>
    <source>
        <strain evidence="13">CGMCC 1.15794</strain>
    </source>
</reference>
<dbReference type="InterPro" id="IPR039421">
    <property type="entry name" value="Type_1_exporter"/>
</dbReference>
<dbReference type="InterPro" id="IPR003439">
    <property type="entry name" value="ABC_transporter-like_ATP-bd"/>
</dbReference>
<feature type="domain" description="ABC transporter" evidence="11">
    <location>
        <begin position="360"/>
        <end position="594"/>
    </location>
</feature>
<evidence type="ECO:0000256" key="1">
    <source>
        <dbReference type="ARBA" id="ARBA00004651"/>
    </source>
</evidence>
<evidence type="ECO:0000256" key="10">
    <source>
        <dbReference type="SAM" id="Phobius"/>
    </source>
</evidence>
<dbReference type="Pfam" id="PF00664">
    <property type="entry name" value="ABC_membrane"/>
    <property type="match status" value="1"/>
</dbReference>
<comment type="caution">
    <text evidence="13">The sequence shown here is derived from an EMBL/GenBank/DDBJ whole genome shotgun (WGS) entry which is preliminary data.</text>
</comment>
<proteinExistence type="inferred from homology"/>
<dbReference type="Pfam" id="PF00005">
    <property type="entry name" value="ABC_tran"/>
    <property type="match status" value="1"/>
</dbReference>
<comment type="subcellular location">
    <subcellularLocation>
        <location evidence="1">Cell membrane</location>
        <topology evidence="1">Multi-pass membrane protein</topology>
    </subcellularLocation>
</comment>
<evidence type="ECO:0000259" key="11">
    <source>
        <dbReference type="PROSITE" id="PS50893"/>
    </source>
</evidence>
<dbReference type="InterPro" id="IPR017871">
    <property type="entry name" value="ABC_transporter-like_CS"/>
</dbReference>
<evidence type="ECO:0000313" key="14">
    <source>
        <dbReference type="Proteomes" id="UP000657592"/>
    </source>
</evidence>
<dbReference type="CDD" id="cd18564">
    <property type="entry name" value="ABC_6TM_exporter_like"/>
    <property type="match status" value="1"/>
</dbReference>
<keyword evidence="14" id="KW-1185">Reference proteome</keyword>
<evidence type="ECO:0000256" key="9">
    <source>
        <dbReference type="ARBA" id="ARBA00061644"/>
    </source>
</evidence>
<keyword evidence="6" id="KW-0067">ATP-binding</keyword>
<organism evidence="13 14">
    <name type="scientific">Microbacterium album</name>
    <dbReference type="NCBI Taxonomy" id="2053191"/>
    <lineage>
        <taxon>Bacteria</taxon>
        <taxon>Bacillati</taxon>
        <taxon>Actinomycetota</taxon>
        <taxon>Actinomycetes</taxon>
        <taxon>Micrococcales</taxon>
        <taxon>Microbacteriaceae</taxon>
        <taxon>Microbacterium</taxon>
    </lineage>
</organism>
<evidence type="ECO:0000256" key="7">
    <source>
        <dbReference type="ARBA" id="ARBA00022989"/>
    </source>
</evidence>
<dbReference type="GO" id="GO:0005524">
    <property type="term" value="F:ATP binding"/>
    <property type="evidence" value="ECO:0007669"/>
    <property type="project" value="UniProtKB-KW"/>
</dbReference>
<dbReference type="RefSeq" id="WP_188754873.1">
    <property type="nucleotide sequence ID" value="NZ_BMJY01000002.1"/>
</dbReference>
<feature type="transmembrane region" description="Helical" evidence="10">
    <location>
        <begin position="181"/>
        <end position="197"/>
    </location>
</feature>
<dbReference type="InterPro" id="IPR027417">
    <property type="entry name" value="P-loop_NTPase"/>
</dbReference>
<dbReference type="GO" id="GO:0005886">
    <property type="term" value="C:plasma membrane"/>
    <property type="evidence" value="ECO:0007669"/>
    <property type="project" value="UniProtKB-SubCell"/>
</dbReference>
<keyword evidence="5" id="KW-0547">Nucleotide-binding</keyword>
<accession>A0A917IBZ5</accession>
<comment type="similarity">
    <text evidence="9">Belongs to the ABC transporter superfamily. Lipid exporter (TC 3.A.1.106) family.</text>
</comment>
<dbReference type="PROSITE" id="PS50893">
    <property type="entry name" value="ABC_TRANSPORTER_2"/>
    <property type="match status" value="1"/>
</dbReference>
<dbReference type="SMART" id="SM00382">
    <property type="entry name" value="AAA"/>
    <property type="match status" value="1"/>
</dbReference>
<sequence>MSRDPALRRGALRTTIGIARPHLRSHRLLMAGGLVALLAEVALRVLEPWPVKVVVDAVTVSLGADRGAAAGQPPATPALLIACGVLLVGIVGLRAIVQYCSTIAFALVGSRVATALRARVFSHLQSLSLQYHAKSPAGDTVQRIIGDIGRLQEVAVTAGLPLVGNIITLVVLAVVMTVLDPLLAVVVLLAAAAYLLLSRGGTPRITAAARSSRRSEGDLANTAAETLGAIRVVQAYGLEHQRVRAFDRGNQKALAQGVRSRRLAAALERGTDVIVGVALAAVLVAGGWRVMAGAMTPGDLVIFTMYLKIALRPLKDLAKYTGRIARATASGERVAELLDEPVVIADRPGARALGRVRGDLLFDDITVYDGHGRLLFDGLSTRIRPGETVCLLGPSGAGKTTLASLIVRAADPAAGAIRIDGVDVRDATLASLRGNVTVVLQESVLFATTVRENIRAGRDGASDAEVEAAARRSRAHDFIVQLPDGYDTVLGGRGDTLSGGQRQRIAIARALLRDAPIVVLDEATTGLDPAAKAAVTESIAELTRGRTTVSITHDPAGIRGADRILWIEQGRIVEDGAPDELLARPSSRVSEWFRTSLREAS</sequence>
<feature type="domain" description="ABC transmembrane type-1" evidence="12">
    <location>
        <begin position="31"/>
        <end position="326"/>
    </location>
</feature>
<evidence type="ECO:0000256" key="8">
    <source>
        <dbReference type="ARBA" id="ARBA00023136"/>
    </source>
</evidence>
<keyword evidence="7 10" id="KW-1133">Transmembrane helix</keyword>
<dbReference type="Proteomes" id="UP000657592">
    <property type="component" value="Unassembled WGS sequence"/>
</dbReference>
<dbReference type="SUPFAM" id="SSF90123">
    <property type="entry name" value="ABC transporter transmembrane region"/>
    <property type="match status" value="1"/>
</dbReference>
<dbReference type="SUPFAM" id="SSF52540">
    <property type="entry name" value="P-loop containing nucleoside triphosphate hydrolases"/>
    <property type="match status" value="1"/>
</dbReference>
<dbReference type="GO" id="GO:0015421">
    <property type="term" value="F:ABC-type oligopeptide transporter activity"/>
    <property type="evidence" value="ECO:0007669"/>
    <property type="project" value="TreeGrafter"/>
</dbReference>
<keyword evidence="2" id="KW-0813">Transport</keyword>
<gene>
    <name evidence="13" type="ORF">GCM10010921_07060</name>
</gene>
<evidence type="ECO:0000313" key="13">
    <source>
        <dbReference type="EMBL" id="GGH37293.1"/>
    </source>
</evidence>
<feature type="transmembrane region" description="Helical" evidence="10">
    <location>
        <begin position="28"/>
        <end position="46"/>
    </location>
</feature>
<keyword evidence="3" id="KW-1003">Cell membrane</keyword>
<dbReference type="GO" id="GO:0016887">
    <property type="term" value="F:ATP hydrolysis activity"/>
    <property type="evidence" value="ECO:0007669"/>
    <property type="project" value="InterPro"/>
</dbReference>
<evidence type="ECO:0000259" key="12">
    <source>
        <dbReference type="PROSITE" id="PS50929"/>
    </source>
</evidence>
<dbReference type="Gene3D" id="3.40.50.300">
    <property type="entry name" value="P-loop containing nucleotide triphosphate hydrolases"/>
    <property type="match status" value="1"/>
</dbReference>
<dbReference type="PROSITE" id="PS50929">
    <property type="entry name" value="ABC_TM1F"/>
    <property type="match status" value="1"/>
</dbReference>
<dbReference type="PROSITE" id="PS00211">
    <property type="entry name" value="ABC_TRANSPORTER_1"/>
    <property type="match status" value="1"/>
</dbReference>
<evidence type="ECO:0000256" key="4">
    <source>
        <dbReference type="ARBA" id="ARBA00022692"/>
    </source>
</evidence>
<evidence type="ECO:0000256" key="3">
    <source>
        <dbReference type="ARBA" id="ARBA00022475"/>
    </source>
</evidence>
<dbReference type="PANTHER" id="PTHR43394">
    <property type="entry name" value="ATP-DEPENDENT PERMEASE MDL1, MITOCHONDRIAL"/>
    <property type="match status" value="1"/>
</dbReference>
<evidence type="ECO:0000256" key="2">
    <source>
        <dbReference type="ARBA" id="ARBA00022448"/>
    </source>
</evidence>
<dbReference type="Gene3D" id="1.20.1560.10">
    <property type="entry name" value="ABC transporter type 1, transmembrane domain"/>
    <property type="match status" value="1"/>
</dbReference>
<dbReference type="PANTHER" id="PTHR43394:SF1">
    <property type="entry name" value="ATP-BINDING CASSETTE SUB-FAMILY B MEMBER 10, MITOCHONDRIAL"/>
    <property type="match status" value="1"/>
</dbReference>
<evidence type="ECO:0000256" key="6">
    <source>
        <dbReference type="ARBA" id="ARBA00022840"/>
    </source>
</evidence>
<name>A0A917IBZ5_9MICO</name>
<dbReference type="EMBL" id="BMJY01000002">
    <property type="protein sequence ID" value="GGH37293.1"/>
    <property type="molecule type" value="Genomic_DNA"/>
</dbReference>
<evidence type="ECO:0000256" key="5">
    <source>
        <dbReference type="ARBA" id="ARBA00022741"/>
    </source>
</evidence>
<dbReference type="InterPro" id="IPR003593">
    <property type="entry name" value="AAA+_ATPase"/>
</dbReference>